<protein>
    <submittedName>
        <fullName evidence="1">Uncharacterized protein</fullName>
    </submittedName>
</protein>
<dbReference type="EMBL" id="VSSQ01050967">
    <property type="protein sequence ID" value="MPN05062.1"/>
    <property type="molecule type" value="Genomic_DNA"/>
</dbReference>
<organism evidence="1">
    <name type="scientific">bioreactor metagenome</name>
    <dbReference type="NCBI Taxonomy" id="1076179"/>
    <lineage>
        <taxon>unclassified sequences</taxon>
        <taxon>metagenomes</taxon>
        <taxon>ecological metagenomes</taxon>
    </lineage>
</organism>
<dbReference type="AlphaFoldDB" id="A0A645EV06"/>
<reference evidence="1" key="1">
    <citation type="submission" date="2019-08" db="EMBL/GenBank/DDBJ databases">
        <authorList>
            <person name="Kucharzyk K."/>
            <person name="Murdoch R.W."/>
            <person name="Higgins S."/>
            <person name="Loffler F."/>
        </authorList>
    </citation>
    <scope>NUCLEOTIDE SEQUENCE</scope>
</reference>
<gene>
    <name evidence="1" type="ORF">SDC9_152312</name>
</gene>
<evidence type="ECO:0000313" key="1">
    <source>
        <dbReference type="EMBL" id="MPN05062.1"/>
    </source>
</evidence>
<dbReference type="AntiFam" id="ANF00217">
    <property type="entry name" value="Shadow ORF (opposite uvrB)"/>
</dbReference>
<name>A0A645EV06_9ZZZZ</name>
<sequence length="186" mass="20183">MPVGGGADFGHYVVDLALQRADLYLRVQQPGRANDLIDNLALRLFQLVVGRGGGNINGLTLELLKFEKLQRPIFKRRKQPEAMVAQGLLAVAVGSEHRAQLRDGGVRLVDYGQLVLGKEVDQAVGPSARIAAGKMHGIVFDAGAVANLLEHFQIIVHALVKPLRLHQQPLPLEPRHAVAHLGDNSL</sequence>
<accession>A0A645EV06</accession>
<proteinExistence type="predicted"/>
<comment type="caution">
    <text evidence="1">The sequence shown here is derived from an EMBL/GenBank/DDBJ whole genome shotgun (WGS) entry which is preliminary data.</text>
</comment>